<dbReference type="Proteomes" id="UP000616151">
    <property type="component" value="Unassembled WGS sequence"/>
</dbReference>
<evidence type="ECO:0000313" key="2">
    <source>
        <dbReference type="Proteomes" id="UP000616151"/>
    </source>
</evidence>
<keyword evidence="2" id="KW-1185">Reference proteome</keyword>
<reference evidence="1" key="1">
    <citation type="submission" date="2021-01" db="EMBL/GenBank/DDBJ databases">
        <authorList>
            <person name="Sun Q."/>
        </authorList>
    </citation>
    <scope>NUCLEOTIDE SEQUENCE</scope>
    <source>
        <strain evidence="1">YIM B02566</strain>
    </source>
</reference>
<organism evidence="1 2">
    <name type="scientific">Taklimakanibacter albus</name>
    <dbReference type="NCBI Taxonomy" id="2800327"/>
    <lineage>
        <taxon>Bacteria</taxon>
        <taxon>Pseudomonadati</taxon>
        <taxon>Pseudomonadota</taxon>
        <taxon>Alphaproteobacteria</taxon>
        <taxon>Hyphomicrobiales</taxon>
        <taxon>Aestuariivirgaceae</taxon>
        <taxon>Taklimakanibacter</taxon>
    </lineage>
</organism>
<gene>
    <name evidence="1" type="ORF">JHL16_15080</name>
</gene>
<name>A0ACC5R4U1_9HYPH</name>
<proteinExistence type="predicted"/>
<comment type="caution">
    <text evidence="1">The sequence shown here is derived from an EMBL/GenBank/DDBJ whole genome shotgun (WGS) entry which is preliminary data.</text>
</comment>
<accession>A0ACC5R4U1</accession>
<evidence type="ECO:0000313" key="1">
    <source>
        <dbReference type="EMBL" id="MBK1867680.1"/>
    </source>
</evidence>
<dbReference type="EMBL" id="JAENHL010000007">
    <property type="protein sequence ID" value="MBK1867680.1"/>
    <property type="molecule type" value="Genomic_DNA"/>
</dbReference>
<protein>
    <submittedName>
        <fullName evidence="1">SDR family oxidoreductase</fullName>
    </submittedName>
</protein>
<sequence>MNGFDGKVALVTGAASGMGRSHAVKLAQLGAAVIIQDIDAKGLAETQALVEAEGGTCAAFVFDISDVAAIADMSAKVLDRFGSLDIVVNNAGIGRDRVIEDIDQAAFDRMISVHVKGSFFCAKAAVPAMKAKGWGRIINVSSRWAQAGHFMASDYIAAKGAVLGLTKAWAKELAPFGITVNAIAPGGVWSRMVLENLGEEGVRHEESQVPLGRWAQPEEISETMAFLASDEAAFITGQVLSPNGGKTIVGF</sequence>